<dbReference type="GO" id="GO:0006950">
    <property type="term" value="P:response to stress"/>
    <property type="evidence" value="ECO:0007669"/>
    <property type="project" value="TreeGrafter"/>
</dbReference>
<dbReference type="InterPro" id="IPR036388">
    <property type="entry name" value="WH-like_DNA-bd_sf"/>
</dbReference>
<evidence type="ECO:0000313" key="2">
    <source>
        <dbReference type="EMBL" id="PWE15066.1"/>
    </source>
</evidence>
<dbReference type="SUPFAM" id="SSF46785">
    <property type="entry name" value="Winged helix' DNA-binding domain"/>
    <property type="match status" value="1"/>
</dbReference>
<evidence type="ECO:0000259" key="1">
    <source>
        <dbReference type="PROSITE" id="PS50995"/>
    </source>
</evidence>
<dbReference type="AlphaFoldDB" id="A0A2U2BM50"/>
<reference evidence="2 3" key="1">
    <citation type="submission" date="2018-05" db="EMBL/GenBank/DDBJ databases">
        <title>Genome Sequence of an Efficient Indole-Degrading Bacterium, Alcaligenes sp.YBY.</title>
        <authorList>
            <person name="Yang B."/>
        </authorList>
    </citation>
    <scope>NUCLEOTIDE SEQUENCE [LARGE SCALE GENOMIC DNA]</scope>
    <source>
        <strain evidence="2 3">YBY</strain>
    </source>
</reference>
<dbReference type="SMART" id="SM00347">
    <property type="entry name" value="HTH_MARR"/>
    <property type="match status" value="1"/>
</dbReference>
<comment type="caution">
    <text evidence="2">The sequence shown here is derived from an EMBL/GenBank/DDBJ whole genome shotgun (WGS) entry which is preliminary data.</text>
</comment>
<dbReference type="GO" id="GO:0003700">
    <property type="term" value="F:DNA-binding transcription factor activity"/>
    <property type="evidence" value="ECO:0007669"/>
    <property type="project" value="InterPro"/>
</dbReference>
<dbReference type="STRING" id="511.UZ73_09140"/>
<dbReference type="Proteomes" id="UP000245216">
    <property type="component" value="Unassembled WGS sequence"/>
</dbReference>
<dbReference type="RefSeq" id="WP_086059712.1">
    <property type="nucleotide sequence ID" value="NZ_JBHXOA010000002.1"/>
</dbReference>
<dbReference type="Gene3D" id="1.10.10.10">
    <property type="entry name" value="Winged helix-like DNA-binding domain superfamily/Winged helix DNA-binding domain"/>
    <property type="match status" value="1"/>
</dbReference>
<reference evidence="2 3" key="2">
    <citation type="submission" date="2018-05" db="EMBL/GenBank/DDBJ databases">
        <authorList>
            <person name="Lanie J.A."/>
            <person name="Ng W.-L."/>
            <person name="Kazmierczak K.M."/>
            <person name="Andrzejewski T.M."/>
            <person name="Davidsen T.M."/>
            <person name="Wayne K.J."/>
            <person name="Tettelin H."/>
            <person name="Glass J.I."/>
            <person name="Rusch D."/>
            <person name="Podicherti R."/>
            <person name="Tsui H.-C.T."/>
            <person name="Winkler M.E."/>
        </authorList>
    </citation>
    <scope>NUCLEOTIDE SEQUENCE [LARGE SCALE GENOMIC DNA]</scope>
    <source>
        <strain evidence="2 3">YBY</strain>
    </source>
</reference>
<dbReference type="Pfam" id="PF12802">
    <property type="entry name" value="MarR_2"/>
    <property type="match status" value="1"/>
</dbReference>
<dbReference type="PROSITE" id="PS50995">
    <property type="entry name" value="HTH_MARR_2"/>
    <property type="match status" value="1"/>
</dbReference>
<feature type="domain" description="HTH marR-type" evidence="1">
    <location>
        <begin position="14"/>
        <end position="146"/>
    </location>
</feature>
<dbReference type="PANTHER" id="PTHR33164">
    <property type="entry name" value="TRANSCRIPTIONAL REGULATOR, MARR FAMILY"/>
    <property type="match status" value="1"/>
</dbReference>
<dbReference type="InterPro" id="IPR039422">
    <property type="entry name" value="MarR/SlyA-like"/>
</dbReference>
<organism evidence="2 3">
    <name type="scientific">Alcaligenes faecalis</name>
    <dbReference type="NCBI Taxonomy" id="511"/>
    <lineage>
        <taxon>Bacteria</taxon>
        <taxon>Pseudomonadati</taxon>
        <taxon>Pseudomonadota</taxon>
        <taxon>Betaproteobacteria</taxon>
        <taxon>Burkholderiales</taxon>
        <taxon>Alcaligenaceae</taxon>
        <taxon>Alcaligenes</taxon>
    </lineage>
</organism>
<sequence>MASRPLTDAYTGHDTFIPYLLNRSTSALNADFQTLLRSHELTLLHWRVLAFLNETDGLGVSTLAQYTDVDQTTLSRALVVMENAGHLSRQPDPLDQRRVLIHLHEQGRQHFLRVLPAALDIHHRAIQGFSAEELTQLRQFLNRIRANINGDVR</sequence>
<dbReference type="PRINTS" id="PR00598">
    <property type="entry name" value="HTHMARR"/>
</dbReference>
<dbReference type="InterPro" id="IPR036390">
    <property type="entry name" value="WH_DNA-bd_sf"/>
</dbReference>
<dbReference type="PANTHER" id="PTHR33164:SF13">
    <property type="entry name" value="4-HYDROXYPHENYLACETATE CATABOLISM PROTEIN"/>
    <property type="match status" value="1"/>
</dbReference>
<evidence type="ECO:0000313" key="3">
    <source>
        <dbReference type="Proteomes" id="UP000245216"/>
    </source>
</evidence>
<dbReference type="EMBL" id="QEXO01000002">
    <property type="protein sequence ID" value="PWE15066.1"/>
    <property type="molecule type" value="Genomic_DNA"/>
</dbReference>
<protein>
    <submittedName>
        <fullName evidence="2">MarR family transcriptional regulator</fullName>
    </submittedName>
</protein>
<name>A0A2U2BM50_ALCFA</name>
<proteinExistence type="predicted"/>
<gene>
    <name evidence="2" type="ORF">DF183_10355</name>
</gene>
<accession>A0A2U2BM50</accession>
<dbReference type="InterPro" id="IPR000835">
    <property type="entry name" value="HTH_MarR-typ"/>
</dbReference>